<dbReference type="Pfam" id="PF13439">
    <property type="entry name" value="Glyco_transf_4"/>
    <property type="match status" value="1"/>
</dbReference>
<dbReference type="PANTHER" id="PTHR12526">
    <property type="entry name" value="GLYCOSYLTRANSFERASE"/>
    <property type="match status" value="1"/>
</dbReference>
<organism evidence="2 3">
    <name type="scientific">Dyadobacter soli</name>
    <dbReference type="NCBI Taxonomy" id="659014"/>
    <lineage>
        <taxon>Bacteria</taxon>
        <taxon>Pseudomonadati</taxon>
        <taxon>Bacteroidota</taxon>
        <taxon>Cytophagia</taxon>
        <taxon>Cytophagales</taxon>
        <taxon>Spirosomataceae</taxon>
        <taxon>Dyadobacter</taxon>
    </lineage>
</organism>
<evidence type="ECO:0000313" key="3">
    <source>
        <dbReference type="Proteomes" id="UP000198748"/>
    </source>
</evidence>
<feature type="domain" description="Glycosyltransferase subfamily 4-like N-terminal" evidence="1">
    <location>
        <begin position="13"/>
        <end position="162"/>
    </location>
</feature>
<dbReference type="PANTHER" id="PTHR12526:SF637">
    <property type="entry name" value="GLYCOSYLTRANSFERASE EPSF-RELATED"/>
    <property type="match status" value="1"/>
</dbReference>
<dbReference type="STRING" id="659014.SAMN04487996_102178"/>
<dbReference type="GO" id="GO:0016757">
    <property type="term" value="F:glycosyltransferase activity"/>
    <property type="evidence" value="ECO:0007669"/>
    <property type="project" value="UniProtKB-ARBA"/>
</dbReference>
<dbReference type="AlphaFoldDB" id="A0A1G6XK00"/>
<dbReference type="InterPro" id="IPR028098">
    <property type="entry name" value="Glyco_trans_4-like_N"/>
</dbReference>
<accession>A0A1G6XK00</accession>
<dbReference type="OrthoDB" id="9768685at2"/>
<name>A0A1G6XK00_9BACT</name>
<keyword evidence="3" id="KW-1185">Reference proteome</keyword>
<proteinExistence type="predicted"/>
<dbReference type="Pfam" id="PF13692">
    <property type="entry name" value="Glyco_trans_1_4"/>
    <property type="match status" value="1"/>
</dbReference>
<reference evidence="3" key="1">
    <citation type="submission" date="2016-10" db="EMBL/GenBank/DDBJ databases">
        <authorList>
            <person name="Varghese N."/>
            <person name="Submissions S."/>
        </authorList>
    </citation>
    <scope>NUCLEOTIDE SEQUENCE [LARGE SCALE GENOMIC DNA]</scope>
    <source>
        <strain evidence="3">DSM 25329</strain>
    </source>
</reference>
<dbReference type="Proteomes" id="UP000198748">
    <property type="component" value="Unassembled WGS sequence"/>
</dbReference>
<sequence length="421" mass="46965">MKVVFINTSDSSGGAAIACLRLQKALEKHLGIQGTILVQEKKMQNPAVISLSPTPLKKKLAWLRFVAERLLFLPYEKSKDIRFLFNRGMVGIDISSHPAVQNADIIHLHWITFGFLSTHSLKKLFALGKPIVWTFHDMWPFTGGCHHSGDCDHYRQQCGNCKFVKKPGINDISKMNWLAKRAAYGLLFSVGCSNWIARKASESSLMAGCYIDSIPNPIDINIFTPLPKCQAKLQLNIPIDKHYILFASMRINALKKGFSYFEEALHIFKSSNKRAFDNIEIIVFGSGDYQVLNHLPFPVHNLGHLVSESQINAAYSAASVFVTPSLEENLPNTIMESLACGTPVVGFKVGGIPEMIEHKVNGYLSDYACPESLAEGISWILKNNSDGQLSHHARQKVLECYSEEVVAAKYGSIYNHILAKR</sequence>
<evidence type="ECO:0000313" key="2">
    <source>
        <dbReference type="EMBL" id="SDD78123.1"/>
    </source>
</evidence>
<keyword evidence="2" id="KW-0808">Transferase</keyword>
<gene>
    <name evidence="2" type="ORF">SAMN04487996_102178</name>
</gene>
<dbReference type="SUPFAM" id="SSF53756">
    <property type="entry name" value="UDP-Glycosyltransferase/glycogen phosphorylase"/>
    <property type="match status" value="1"/>
</dbReference>
<protein>
    <submittedName>
        <fullName evidence="2">Glycosyltransferase involved in cell wall bisynthesis</fullName>
    </submittedName>
</protein>
<evidence type="ECO:0000259" key="1">
    <source>
        <dbReference type="Pfam" id="PF13439"/>
    </source>
</evidence>
<dbReference type="Gene3D" id="3.40.50.2000">
    <property type="entry name" value="Glycogen Phosphorylase B"/>
    <property type="match status" value="2"/>
</dbReference>
<dbReference type="EMBL" id="FNAN01000002">
    <property type="protein sequence ID" value="SDD78123.1"/>
    <property type="molecule type" value="Genomic_DNA"/>
</dbReference>